<dbReference type="STRING" id="521674.Plim_2463"/>
<dbReference type="Proteomes" id="UP000002220">
    <property type="component" value="Chromosome"/>
</dbReference>
<dbReference type="KEGG" id="plm:Plim_2463"/>
<name>D5SPE5_PLAL2</name>
<protein>
    <submittedName>
        <fullName evidence="1">Uncharacterized protein</fullName>
    </submittedName>
</protein>
<dbReference type="EMBL" id="CP001744">
    <property type="protein sequence ID" value="ADG68289.1"/>
    <property type="molecule type" value="Genomic_DNA"/>
</dbReference>
<sequence>MVLLCRGNLSSDLHIELTAFREHSRRGPMDLIFWKVRCMHPKAQILEATQP</sequence>
<proteinExistence type="predicted"/>
<keyword evidence="2" id="KW-1185">Reference proteome</keyword>
<evidence type="ECO:0000313" key="2">
    <source>
        <dbReference type="Proteomes" id="UP000002220"/>
    </source>
</evidence>
<evidence type="ECO:0000313" key="1">
    <source>
        <dbReference type="EMBL" id="ADG68289.1"/>
    </source>
</evidence>
<accession>D5SPE5</accession>
<dbReference type="HOGENOM" id="CLU_3102052_0_0_0"/>
<organism evidence="1 2">
    <name type="scientific">Planctopirus limnophila (strain ATCC 43296 / DSM 3776 / IFAM 1008 / Mu 290)</name>
    <name type="common">Planctomyces limnophilus</name>
    <dbReference type="NCBI Taxonomy" id="521674"/>
    <lineage>
        <taxon>Bacteria</taxon>
        <taxon>Pseudomonadati</taxon>
        <taxon>Planctomycetota</taxon>
        <taxon>Planctomycetia</taxon>
        <taxon>Planctomycetales</taxon>
        <taxon>Planctomycetaceae</taxon>
        <taxon>Planctopirus</taxon>
    </lineage>
</organism>
<dbReference type="AlphaFoldDB" id="D5SPE5"/>
<gene>
    <name evidence="1" type="ordered locus">Plim_2463</name>
</gene>
<reference evidence="1 2" key="1">
    <citation type="journal article" date="2010" name="Stand. Genomic Sci.">
        <title>Complete genome sequence of Planctomyces limnophilus type strain (Mu 290).</title>
        <authorList>
            <person name="Labutti K."/>
            <person name="Sikorski J."/>
            <person name="Schneider S."/>
            <person name="Nolan M."/>
            <person name="Lucas S."/>
            <person name="Glavina Del Rio T."/>
            <person name="Tice H."/>
            <person name="Cheng J.F."/>
            <person name="Goodwin L."/>
            <person name="Pitluck S."/>
            <person name="Liolios K."/>
            <person name="Ivanova N."/>
            <person name="Mavromatis K."/>
            <person name="Mikhailova N."/>
            <person name="Pati A."/>
            <person name="Chen A."/>
            <person name="Palaniappan K."/>
            <person name="Land M."/>
            <person name="Hauser L."/>
            <person name="Chang Y.J."/>
            <person name="Jeffries C.D."/>
            <person name="Tindall B.J."/>
            <person name="Rohde M."/>
            <person name="Goker M."/>
            <person name="Woyke T."/>
            <person name="Bristow J."/>
            <person name="Eisen J.A."/>
            <person name="Markowitz V."/>
            <person name="Hugenholtz P."/>
            <person name="Kyrpides N.C."/>
            <person name="Klenk H.P."/>
            <person name="Lapidus A."/>
        </authorList>
    </citation>
    <scope>NUCLEOTIDE SEQUENCE [LARGE SCALE GENOMIC DNA]</scope>
    <source>
        <strain evidence="2">ATCC 43296 / DSM 3776 / IFAM 1008 / 290</strain>
    </source>
</reference>